<keyword evidence="4" id="KW-0614">Plasmid</keyword>
<dbReference type="SUPFAM" id="SSF51735">
    <property type="entry name" value="NAD(P)-binding Rossmann-fold domains"/>
    <property type="match status" value="1"/>
</dbReference>
<keyword evidence="5" id="KW-1185">Reference proteome</keyword>
<dbReference type="PANTHER" id="PTHR43669:SF3">
    <property type="entry name" value="ALCOHOL DEHYDROGENASE, PUTATIVE (AFU_ORTHOLOGUE AFUA_3G03445)-RELATED"/>
    <property type="match status" value="1"/>
</dbReference>
<keyword evidence="2" id="KW-0560">Oxidoreductase</keyword>
<evidence type="ECO:0000256" key="1">
    <source>
        <dbReference type="ARBA" id="ARBA00006484"/>
    </source>
</evidence>
<evidence type="ECO:0000256" key="2">
    <source>
        <dbReference type="ARBA" id="ARBA00023002"/>
    </source>
</evidence>
<dbReference type="PROSITE" id="PS00061">
    <property type="entry name" value="ADH_SHORT"/>
    <property type="match status" value="1"/>
</dbReference>
<gene>
    <name evidence="4" type="ORF">P4B07_29325</name>
</gene>
<dbReference type="PANTHER" id="PTHR43669">
    <property type="entry name" value="5-KETO-D-GLUCONATE 5-REDUCTASE"/>
    <property type="match status" value="1"/>
</dbReference>
<proteinExistence type="inferred from homology"/>
<comment type="similarity">
    <text evidence="1 3">Belongs to the short-chain dehydrogenases/reductases (SDR) family.</text>
</comment>
<evidence type="ECO:0000256" key="3">
    <source>
        <dbReference type="RuleBase" id="RU000363"/>
    </source>
</evidence>
<geneLocation type="plasmid" evidence="4 5">
    <name>unnamedB</name>
</geneLocation>
<accession>A0ABY8HUU1</accession>
<sequence>MTGSEPRPVALVTGSSRGIGLAAAEALAREGFAVALNGLPDDAELPSAVERIAAYCVPVMAAAFDVSAIAGHDSALAAIEAELGQITTLVNNAGVGVLRRGDMLEVSEESWDRCFAVNTKGMFFLSQAFARRLVARSKGALFHSIINVTSSNAVAVAEQRSEYCASKAAAAMVSKTLAVRLGREDVAVYDVQPGLIATEMTAPVIDAYRERAEEGLTLFPRVGRPEEVGALIASLAAGRLPYTTGMTIPADAGMLVPRF</sequence>
<dbReference type="Proteomes" id="UP001214094">
    <property type="component" value="Plasmid unnamedB"/>
</dbReference>
<organism evidence="4 5">
    <name type="scientific">Ensifer adhaerens</name>
    <name type="common">Sinorhizobium morelense</name>
    <dbReference type="NCBI Taxonomy" id="106592"/>
    <lineage>
        <taxon>Bacteria</taxon>
        <taxon>Pseudomonadati</taxon>
        <taxon>Pseudomonadota</taxon>
        <taxon>Alphaproteobacteria</taxon>
        <taxon>Hyphomicrobiales</taxon>
        <taxon>Rhizobiaceae</taxon>
        <taxon>Sinorhizobium/Ensifer group</taxon>
        <taxon>Ensifer</taxon>
    </lineage>
</organism>
<name>A0ABY8HUU1_ENSAD</name>
<dbReference type="PRINTS" id="PR00080">
    <property type="entry name" value="SDRFAMILY"/>
</dbReference>
<dbReference type="InterPro" id="IPR020904">
    <property type="entry name" value="Sc_DH/Rdtase_CS"/>
</dbReference>
<dbReference type="NCBIfam" id="NF009386">
    <property type="entry name" value="PRK12745.1"/>
    <property type="match status" value="1"/>
</dbReference>
<evidence type="ECO:0000313" key="4">
    <source>
        <dbReference type="EMBL" id="WFP95159.1"/>
    </source>
</evidence>
<dbReference type="InterPro" id="IPR002347">
    <property type="entry name" value="SDR_fam"/>
</dbReference>
<dbReference type="RefSeq" id="WP_034801580.1">
    <property type="nucleotide sequence ID" value="NZ_CP015882.1"/>
</dbReference>
<dbReference type="InterPro" id="IPR036291">
    <property type="entry name" value="NAD(P)-bd_dom_sf"/>
</dbReference>
<reference evidence="4 5" key="1">
    <citation type="submission" date="2023-03" db="EMBL/GenBank/DDBJ databases">
        <title>Comparative genome and transcriptome analysis combination mining strategies for increasing vitamin B12 production of Ensifer adhaerens strain.</title>
        <authorList>
            <person name="Yongheng L."/>
        </authorList>
    </citation>
    <scope>NUCLEOTIDE SEQUENCE [LARGE SCALE GENOMIC DNA]</scope>
    <source>
        <strain evidence="4 5">Casida A-T305</strain>
        <plasmid evidence="4 5">unnamedB</plasmid>
    </source>
</reference>
<dbReference type="Gene3D" id="3.40.50.720">
    <property type="entry name" value="NAD(P)-binding Rossmann-like Domain"/>
    <property type="match status" value="1"/>
</dbReference>
<dbReference type="Pfam" id="PF00106">
    <property type="entry name" value="adh_short"/>
    <property type="match status" value="1"/>
</dbReference>
<evidence type="ECO:0000313" key="5">
    <source>
        <dbReference type="Proteomes" id="UP001214094"/>
    </source>
</evidence>
<dbReference type="PRINTS" id="PR00081">
    <property type="entry name" value="GDHRDH"/>
</dbReference>
<dbReference type="GeneID" id="29522872"/>
<protein>
    <submittedName>
        <fullName evidence="4">3-ketoacyl-ACP reductase</fullName>
    </submittedName>
</protein>
<dbReference type="EMBL" id="CP121310">
    <property type="protein sequence ID" value="WFP95159.1"/>
    <property type="molecule type" value="Genomic_DNA"/>
</dbReference>